<dbReference type="SMART" id="SM00829">
    <property type="entry name" value="PKS_ER"/>
    <property type="match status" value="1"/>
</dbReference>
<dbReference type="EMBL" id="JALNMH010000008">
    <property type="protein sequence ID" value="MCK7594041.1"/>
    <property type="molecule type" value="Genomic_DNA"/>
</dbReference>
<dbReference type="InterPro" id="IPR011032">
    <property type="entry name" value="GroES-like_sf"/>
</dbReference>
<sequence length="350" mass="37858">MHAIRIDRPGGFDALRQVELPEPAPGHGQVRVVVHACGVNYADGIIRMGLYASAKALHGYPIIPGFEIAGVIDALGPGVEGWKVGERVLAPTLFGGYCDAIVLDAGHLFRVPAGLDMAQAASLPTVFLTAWFLAHRKLHPRPGDRWLVHSAAGGVGGALLQLGRLAGCRCIGVVGHSDKVALARELGAEAVLVRDQGKWWHRARELAPEGFEAVFDASGVATLRHSYALLAPTGSLVIYGFHSMLPRDGRLNWLRLAWDWLRTPRFNPLDMTQSNRSVVAANLSFLQSHAPTLRSGLDWLLSRFEEGALRPPPLSTYPLAEAARAQRDIESGRTQGKLVLTTRHAASTQV</sequence>
<dbReference type="RefSeq" id="WP_248208954.1">
    <property type="nucleotide sequence ID" value="NZ_JALNMH010000008.1"/>
</dbReference>
<comment type="caution">
    <text evidence="2">The sequence shown here is derived from an EMBL/GenBank/DDBJ whole genome shotgun (WGS) entry which is preliminary data.</text>
</comment>
<dbReference type="PROSITE" id="PS01162">
    <property type="entry name" value="QOR_ZETA_CRYSTAL"/>
    <property type="match status" value="1"/>
</dbReference>
<dbReference type="PANTHER" id="PTHR43677:SF4">
    <property type="entry name" value="QUINONE OXIDOREDUCTASE-LIKE PROTEIN 2"/>
    <property type="match status" value="1"/>
</dbReference>
<dbReference type="Gene3D" id="3.90.180.10">
    <property type="entry name" value="Medium-chain alcohol dehydrogenases, catalytic domain"/>
    <property type="match status" value="1"/>
</dbReference>
<proteinExistence type="predicted"/>
<dbReference type="SUPFAM" id="SSF50129">
    <property type="entry name" value="GroES-like"/>
    <property type="match status" value="1"/>
</dbReference>
<protein>
    <submittedName>
        <fullName evidence="2">Zinc-binding dehydrogenase</fullName>
    </submittedName>
</protein>
<dbReference type="Gene3D" id="3.40.50.720">
    <property type="entry name" value="NAD(P)-binding Rossmann-like Domain"/>
    <property type="match status" value="1"/>
</dbReference>
<reference evidence="2" key="1">
    <citation type="submission" date="2022-04" db="EMBL/GenBank/DDBJ databases">
        <title>Lysobacter sp. CAU 1642 isolated from sea sand.</title>
        <authorList>
            <person name="Kim W."/>
        </authorList>
    </citation>
    <scope>NUCLEOTIDE SEQUENCE</scope>
    <source>
        <strain evidence="2">CAU 1642</strain>
    </source>
</reference>
<dbReference type="InterPro" id="IPR051397">
    <property type="entry name" value="Zn-ADH-like_protein"/>
</dbReference>
<dbReference type="SUPFAM" id="SSF51735">
    <property type="entry name" value="NAD(P)-binding Rossmann-fold domains"/>
    <property type="match status" value="1"/>
</dbReference>
<dbReference type="Pfam" id="PF13602">
    <property type="entry name" value="ADH_zinc_N_2"/>
    <property type="match status" value="1"/>
</dbReference>
<keyword evidence="3" id="KW-1185">Reference proteome</keyword>
<evidence type="ECO:0000313" key="3">
    <source>
        <dbReference type="Proteomes" id="UP001431449"/>
    </source>
</evidence>
<dbReference type="InterPro" id="IPR036291">
    <property type="entry name" value="NAD(P)-bd_dom_sf"/>
</dbReference>
<dbReference type="Pfam" id="PF08240">
    <property type="entry name" value="ADH_N"/>
    <property type="match status" value="1"/>
</dbReference>
<organism evidence="2 3">
    <name type="scientific">Pseudomarimonas salicorniae</name>
    <dbReference type="NCBI Taxonomy" id="2933270"/>
    <lineage>
        <taxon>Bacteria</taxon>
        <taxon>Pseudomonadati</taxon>
        <taxon>Pseudomonadota</taxon>
        <taxon>Gammaproteobacteria</taxon>
        <taxon>Lysobacterales</taxon>
        <taxon>Lysobacteraceae</taxon>
        <taxon>Pseudomarimonas</taxon>
    </lineage>
</organism>
<dbReference type="Proteomes" id="UP001431449">
    <property type="component" value="Unassembled WGS sequence"/>
</dbReference>
<evidence type="ECO:0000259" key="1">
    <source>
        <dbReference type="SMART" id="SM00829"/>
    </source>
</evidence>
<accession>A0ABT0GHM1</accession>
<evidence type="ECO:0000313" key="2">
    <source>
        <dbReference type="EMBL" id="MCK7594041.1"/>
    </source>
</evidence>
<dbReference type="InterPro" id="IPR013154">
    <property type="entry name" value="ADH-like_N"/>
</dbReference>
<dbReference type="InterPro" id="IPR020843">
    <property type="entry name" value="ER"/>
</dbReference>
<gene>
    <name evidence="2" type="ORF">M0G41_10185</name>
</gene>
<dbReference type="InterPro" id="IPR002364">
    <property type="entry name" value="Quin_OxRdtase/zeta-crystal_CS"/>
</dbReference>
<dbReference type="PANTHER" id="PTHR43677">
    <property type="entry name" value="SHORT-CHAIN DEHYDROGENASE/REDUCTASE"/>
    <property type="match status" value="1"/>
</dbReference>
<name>A0ABT0GHM1_9GAMM</name>
<feature type="domain" description="Enoyl reductase (ER)" evidence="1">
    <location>
        <begin position="10"/>
        <end position="340"/>
    </location>
</feature>